<dbReference type="Gene3D" id="3.30.43.10">
    <property type="entry name" value="Uridine Diphospho-n-acetylenolpyruvylglucosamine Reductase, domain 2"/>
    <property type="match status" value="1"/>
</dbReference>
<dbReference type="InterPro" id="IPR050416">
    <property type="entry name" value="FAD-linked_Oxidoreductase"/>
</dbReference>
<dbReference type="PANTHER" id="PTHR42973:SF39">
    <property type="entry name" value="FAD-BINDING PCMH-TYPE DOMAIN-CONTAINING PROTEIN"/>
    <property type="match status" value="1"/>
</dbReference>
<evidence type="ECO:0000256" key="5">
    <source>
        <dbReference type="ARBA" id="ARBA00023002"/>
    </source>
</evidence>
<comment type="cofactor">
    <cofactor evidence="1">
        <name>FAD</name>
        <dbReference type="ChEBI" id="CHEBI:57692"/>
    </cofactor>
</comment>
<protein>
    <submittedName>
        <fullName evidence="7">Probable oxidoreductase</fullName>
        <ecNumber evidence="7">1.-.-.-</ecNumber>
    </submittedName>
</protein>
<dbReference type="InterPro" id="IPR012951">
    <property type="entry name" value="BBE"/>
</dbReference>
<dbReference type="Proteomes" id="UP000001472">
    <property type="component" value="Chromosome"/>
</dbReference>
<evidence type="ECO:0000259" key="6">
    <source>
        <dbReference type="PROSITE" id="PS51387"/>
    </source>
</evidence>
<reference evidence="7 8" key="1">
    <citation type="journal article" date="2007" name="Proc. Natl. Acad. Sci. U.S.A.">
        <title>Genome plasticity of BCG and impact on vaccine efficacy.</title>
        <authorList>
            <person name="Brosch R."/>
            <person name="Gordon S.V."/>
            <person name="Garnier T."/>
            <person name="Eiglmeier K."/>
            <person name="Frigui W."/>
            <person name="Valenti P."/>
            <person name="Dos Santos S."/>
            <person name="Duthoy S."/>
            <person name="Lacroix C."/>
            <person name="Garcia-Pelayo C."/>
            <person name="Inwald J.K."/>
            <person name="Golby P."/>
            <person name="Garcia J.N."/>
            <person name="Hewinson R.G."/>
            <person name="Behr M.A."/>
            <person name="Quail M.A."/>
            <person name="Churcher C."/>
            <person name="Barrell B.G."/>
            <person name="Parkhill J."/>
            <person name="Cole S.T."/>
        </authorList>
    </citation>
    <scope>NUCLEOTIDE SEQUENCE [LARGE SCALE GENOMIC DNA]</scope>
    <source>
        <strain evidence="8">BCG / Pasteur 1173P2</strain>
    </source>
</reference>
<dbReference type="Pfam" id="PF08031">
    <property type="entry name" value="BBE"/>
    <property type="match status" value="1"/>
</dbReference>
<dbReference type="RefSeq" id="WP_011799210.1">
    <property type="nucleotide sequence ID" value="NC_008769.1"/>
</dbReference>
<dbReference type="PANTHER" id="PTHR42973">
    <property type="entry name" value="BINDING OXIDOREDUCTASE, PUTATIVE (AFU_ORTHOLOGUE AFUA_1G17690)-RELATED"/>
    <property type="match status" value="1"/>
</dbReference>
<evidence type="ECO:0000256" key="4">
    <source>
        <dbReference type="ARBA" id="ARBA00022827"/>
    </source>
</evidence>
<dbReference type="Gene3D" id="3.40.462.20">
    <property type="match status" value="1"/>
</dbReference>
<dbReference type="InterPro" id="IPR036318">
    <property type="entry name" value="FAD-bd_PCMH-like_sf"/>
</dbReference>
<evidence type="ECO:0000313" key="8">
    <source>
        <dbReference type="Proteomes" id="UP000001472"/>
    </source>
</evidence>
<evidence type="ECO:0000256" key="1">
    <source>
        <dbReference type="ARBA" id="ARBA00001974"/>
    </source>
</evidence>
<dbReference type="InterPro" id="IPR016167">
    <property type="entry name" value="FAD-bd_PCMH_sub1"/>
</dbReference>
<dbReference type="SMR" id="A0A0H3M4L5"/>
<dbReference type="EMBL" id="AM408590">
    <property type="protein sequence ID" value="CAL71752.1"/>
    <property type="molecule type" value="Genomic_DNA"/>
</dbReference>
<dbReference type="SUPFAM" id="SSF56176">
    <property type="entry name" value="FAD-binding/transporter-associated domain-like"/>
    <property type="match status" value="1"/>
</dbReference>
<dbReference type="Pfam" id="PF01565">
    <property type="entry name" value="FAD_binding_4"/>
    <property type="match status" value="1"/>
</dbReference>
<dbReference type="InterPro" id="IPR016169">
    <property type="entry name" value="FAD-bd_PCMH_sub2"/>
</dbReference>
<evidence type="ECO:0000256" key="3">
    <source>
        <dbReference type="ARBA" id="ARBA00022630"/>
    </source>
</evidence>
<proteinExistence type="inferred from homology"/>
<keyword evidence="3" id="KW-0285">Flavoprotein</keyword>
<dbReference type="InterPro" id="IPR016166">
    <property type="entry name" value="FAD-bd_PCMH"/>
</dbReference>
<sequence>MTATLTKTLGSLDDFRGTLCVPGDPDYPRVRAIWNGQVAREPALIATCHDACDVRTVLRRAVDAGMVTAVRGGGHNVAGTALCDGGVVIDLSAMRAVSLDPATGRVRVQGGATLADLDHATVPFARVAPAGIVTTTGVGGLTLGGGVGWTTRRFGLSCDNLVAVRLVTAAGDYLSVDDERDPELMWGLRGGGGNFGIVTEFEFATHPFGPVAVAGFVVYRLDDGPAVLRGYRQFAAAAPEEVTTIVVLRHAPPAPWIPVDQRGKPVVMIGAVHTGSIQTGIEALRPVKSLARPVADTVWPTPFLAHQAVLDASNPAGHRYYWKSDYLAELNDEAIDLLVEQTAQLSSPDSLIGIFQLGGAAARGGERSCFPSRHARFMVNYATHWTEAREDDLHRQWTRDAIEALAPYGLGTAYVNFTADDAPMHVETLYSTTEFSRLVTLKNRLDPDNVFRNNHNIRPSA</sequence>
<dbReference type="HOGENOM" id="CLU_018354_10_0_11"/>
<name>A0A0H3M4L5_MYCBP</name>
<dbReference type="EC" id="1.-.-.-" evidence="7"/>
<feature type="domain" description="FAD-binding PCMH-type" evidence="6">
    <location>
        <begin position="38"/>
        <end position="208"/>
    </location>
</feature>
<dbReference type="GO" id="GO:0071949">
    <property type="term" value="F:FAD binding"/>
    <property type="evidence" value="ECO:0007669"/>
    <property type="project" value="InterPro"/>
</dbReference>
<gene>
    <name evidence="7" type="ordered locus">BCG_1765</name>
</gene>
<dbReference type="KEGG" id="mbb:BCG_1765"/>
<dbReference type="GO" id="GO:0016491">
    <property type="term" value="F:oxidoreductase activity"/>
    <property type="evidence" value="ECO:0007669"/>
    <property type="project" value="UniProtKB-KW"/>
</dbReference>
<dbReference type="Gene3D" id="3.30.465.10">
    <property type="match status" value="1"/>
</dbReference>
<comment type="similarity">
    <text evidence="2">Belongs to the oxygen-dependent FAD-linked oxidoreductase family.</text>
</comment>
<dbReference type="PROSITE" id="PS51387">
    <property type="entry name" value="FAD_PCMH"/>
    <property type="match status" value="1"/>
</dbReference>
<keyword evidence="5 7" id="KW-0560">Oxidoreductase</keyword>
<evidence type="ECO:0000256" key="2">
    <source>
        <dbReference type="ARBA" id="ARBA00005466"/>
    </source>
</evidence>
<dbReference type="InterPro" id="IPR006094">
    <property type="entry name" value="Oxid_FAD_bind_N"/>
</dbReference>
<keyword evidence="4" id="KW-0274">FAD</keyword>
<evidence type="ECO:0000313" key="7">
    <source>
        <dbReference type="EMBL" id="CAL71752.1"/>
    </source>
</evidence>
<accession>A0A0H3M4L5</accession>
<organism evidence="7 8">
    <name type="scientific">Mycobacterium bovis (strain BCG / Pasteur 1173P2)</name>
    <dbReference type="NCBI Taxonomy" id="410289"/>
    <lineage>
        <taxon>Bacteria</taxon>
        <taxon>Bacillati</taxon>
        <taxon>Actinomycetota</taxon>
        <taxon>Actinomycetes</taxon>
        <taxon>Mycobacteriales</taxon>
        <taxon>Mycobacteriaceae</taxon>
        <taxon>Mycobacterium</taxon>
        <taxon>Mycobacterium tuberculosis complex</taxon>
    </lineage>
</organism>
<dbReference type="AlphaFoldDB" id="A0A0H3M4L5"/>